<dbReference type="EMBL" id="CVQI01002558">
    <property type="protein sequence ID" value="CRK11835.1"/>
    <property type="molecule type" value="Genomic_DNA"/>
</dbReference>
<evidence type="ECO:0000313" key="2">
    <source>
        <dbReference type="EMBL" id="CRK11835.1"/>
    </source>
</evidence>
<evidence type="ECO:0000313" key="3">
    <source>
        <dbReference type="Proteomes" id="UP000045706"/>
    </source>
</evidence>
<gene>
    <name evidence="2" type="ORF">BN1723_009529</name>
</gene>
<feature type="non-terminal residue" evidence="2">
    <location>
        <position position="1"/>
    </location>
</feature>
<accession>A0A0G4KQY9</accession>
<evidence type="ECO:0000256" key="1">
    <source>
        <dbReference type="SAM" id="MobiDB-lite"/>
    </source>
</evidence>
<feature type="region of interest" description="Disordered" evidence="1">
    <location>
        <begin position="131"/>
        <end position="160"/>
    </location>
</feature>
<sequence length="160" mass="17224">VVRAHGLPPSVPVLIPGLLTSIVLTGARVRTSWTAVNDDCGRRQDAAGTQCAVIYLSRRVRAMKNQLYASPKLTSCSLPPDSEAPPPLDITLLFPVCVVPSKRRARERHASQPLPHHPASRSVVYAPPQVSDERPYAASTHVTSASRSGGVQKNTFQDGI</sequence>
<protein>
    <submittedName>
        <fullName evidence="2">Uncharacterized protein</fullName>
    </submittedName>
</protein>
<dbReference type="Proteomes" id="UP000045706">
    <property type="component" value="Unassembled WGS sequence"/>
</dbReference>
<feature type="compositionally biased region" description="Polar residues" evidence="1">
    <location>
        <begin position="140"/>
        <end position="160"/>
    </location>
</feature>
<name>A0A0G4KQY9_VERLO</name>
<organism evidence="2 3">
    <name type="scientific">Verticillium longisporum</name>
    <name type="common">Verticillium dahliae var. longisporum</name>
    <dbReference type="NCBI Taxonomy" id="100787"/>
    <lineage>
        <taxon>Eukaryota</taxon>
        <taxon>Fungi</taxon>
        <taxon>Dikarya</taxon>
        <taxon>Ascomycota</taxon>
        <taxon>Pezizomycotina</taxon>
        <taxon>Sordariomycetes</taxon>
        <taxon>Hypocreomycetidae</taxon>
        <taxon>Glomerellales</taxon>
        <taxon>Plectosphaerellaceae</taxon>
        <taxon>Verticillium</taxon>
    </lineage>
</organism>
<reference evidence="3" key="1">
    <citation type="submission" date="2015-05" db="EMBL/GenBank/DDBJ databases">
        <authorList>
            <person name="Fogelqvist Johan"/>
        </authorList>
    </citation>
    <scope>NUCLEOTIDE SEQUENCE [LARGE SCALE GENOMIC DNA]</scope>
</reference>
<dbReference type="AlphaFoldDB" id="A0A0G4KQY9"/>
<proteinExistence type="predicted"/>